<dbReference type="Gene3D" id="3.40.50.300">
    <property type="entry name" value="P-loop containing nucleotide triphosphate hydrolases"/>
    <property type="match status" value="1"/>
</dbReference>
<name>A0A2W7NJ79_9BACT</name>
<dbReference type="InterPro" id="IPR014555">
    <property type="entry name" value="RecF-like"/>
</dbReference>
<dbReference type="Proteomes" id="UP000249239">
    <property type="component" value="Unassembled WGS sequence"/>
</dbReference>
<evidence type="ECO:0000259" key="1">
    <source>
        <dbReference type="Pfam" id="PF13304"/>
    </source>
</evidence>
<dbReference type="EMBL" id="QKZK01000040">
    <property type="protein sequence ID" value="PZX11342.1"/>
    <property type="molecule type" value="Genomic_DNA"/>
</dbReference>
<dbReference type="GO" id="GO:0016887">
    <property type="term" value="F:ATP hydrolysis activity"/>
    <property type="evidence" value="ECO:0007669"/>
    <property type="project" value="InterPro"/>
</dbReference>
<dbReference type="Pfam" id="PF13304">
    <property type="entry name" value="AAA_21"/>
    <property type="match status" value="1"/>
</dbReference>
<sequence>MIEYIEIKGFKSIKHLELELKPINVFIGSNGAGKSNFVSFFKMVHAIFNQQLQRYVIEEKADNILHFGRKITETVFGKMIFTEDAQNNNAYRFKLAQTKDGGLFIAHEASGYNVERTDNSKGYYGTSDIQESNIPSSNSFRNNYLKKYLSNIQIYHFHDTSATSMLRRECDINDNDSLKSDGRNLPAFLYFLQEEHPKLFTRLEKTIKSIAPYVEKLILQPKKLNKNEIELRWIEKGDPNSSFNAYQFSDGTLRFIALATVLMQPEPPKVIVIDEPELGLHPQAITKLAALIEMASGKTQLIISTQSVNLVDCFKTSDIVTVDRSTIENQSIFKRLDEDKLKGWLEEHTLGELWERNIINSAQPFSK</sequence>
<dbReference type="CDD" id="cd00267">
    <property type="entry name" value="ABC_ATPase"/>
    <property type="match status" value="1"/>
</dbReference>
<comment type="caution">
    <text evidence="2">The sequence shown here is derived from an EMBL/GenBank/DDBJ whole genome shotgun (WGS) entry which is preliminary data.</text>
</comment>
<gene>
    <name evidence="2" type="ORF">LX69_03149</name>
</gene>
<dbReference type="InterPro" id="IPR003959">
    <property type="entry name" value="ATPase_AAA_core"/>
</dbReference>
<organism evidence="2 3">
    <name type="scientific">Breznakibacter xylanolyticus</name>
    <dbReference type="NCBI Taxonomy" id="990"/>
    <lineage>
        <taxon>Bacteria</taxon>
        <taxon>Pseudomonadati</taxon>
        <taxon>Bacteroidota</taxon>
        <taxon>Bacteroidia</taxon>
        <taxon>Marinilabiliales</taxon>
        <taxon>Marinilabiliaceae</taxon>
        <taxon>Breznakibacter</taxon>
    </lineage>
</organism>
<protein>
    <submittedName>
        <fullName evidence="2">Putative ATPase</fullName>
    </submittedName>
</protein>
<dbReference type="InterPro" id="IPR027417">
    <property type="entry name" value="P-loop_NTPase"/>
</dbReference>
<evidence type="ECO:0000313" key="3">
    <source>
        <dbReference type="Proteomes" id="UP000249239"/>
    </source>
</evidence>
<dbReference type="RefSeq" id="WP_111446951.1">
    <property type="nucleotide sequence ID" value="NZ_QKZK01000040.1"/>
</dbReference>
<dbReference type="SUPFAM" id="SSF52540">
    <property type="entry name" value="P-loop containing nucleoside triphosphate hydrolases"/>
    <property type="match status" value="1"/>
</dbReference>
<dbReference type="OrthoDB" id="9805802at2"/>
<dbReference type="PANTHER" id="PTHR40396">
    <property type="entry name" value="ATPASE-LIKE PROTEIN"/>
    <property type="match status" value="1"/>
</dbReference>
<dbReference type="PIRSF" id="PIRSF029347">
    <property type="entry name" value="RecF"/>
    <property type="match status" value="1"/>
</dbReference>
<dbReference type="AlphaFoldDB" id="A0A2W7NJ79"/>
<reference evidence="2 3" key="1">
    <citation type="submission" date="2018-06" db="EMBL/GenBank/DDBJ databases">
        <title>Genomic Encyclopedia of Archaeal and Bacterial Type Strains, Phase II (KMG-II): from individual species to whole genera.</title>
        <authorList>
            <person name="Goeker M."/>
        </authorList>
    </citation>
    <scope>NUCLEOTIDE SEQUENCE [LARGE SCALE GENOMIC DNA]</scope>
    <source>
        <strain evidence="2 3">DSM 6779</strain>
    </source>
</reference>
<accession>A0A2W7NJ79</accession>
<proteinExistence type="predicted"/>
<keyword evidence="3" id="KW-1185">Reference proteome</keyword>
<dbReference type="PANTHER" id="PTHR40396:SF1">
    <property type="entry name" value="ATPASE AAA-TYPE CORE DOMAIN-CONTAINING PROTEIN"/>
    <property type="match status" value="1"/>
</dbReference>
<feature type="domain" description="ATPase AAA-type core" evidence="1">
    <location>
        <begin position="23"/>
        <end position="312"/>
    </location>
</feature>
<dbReference type="GO" id="GO:0005524">
    <property type="term" value="F:ATP binding"/>
    <property type="evidence" value="ECO:0007669"/>
    <property type="project" value="InterPro"/>
</dbReference>
<evidence type="ECO:0000313" key="2">
    <source>
        <dbReference type="EMBL" id="PZX11342.1"/>
    </source>
</evidence>